<comment type="similarity">
    <text evidence="1 3">Belongs to the pirin family.</text>
</comment>
<dbReference type="Pfam" id="PF02678">
    <property type="entry name" value="Pirin"/>
    <property type="match status" value="1"/>
</dbReference>
<dbReference type="OrthoDB" id="321327at2"/>
<dbReference type="InterPro" id="IPR003829">
    <property type="entry name" value="Pirin_N_dom"/>
</dbReference>
<dbReference type="SUPFAM" id="SSF51182">
    <property type="entry name" value="RmlC-like cupins"/>
    <property type="match status" value="1"/>
</dbReference>
<dbReference type="GO" id="GO:0046872">
    <property type="term" value="F:metal ion binding"/>
    <property type="evidence" value="ECO:0007669"/>
    <property type="project" value="UniProtKB-KW"/>
</dbReference>
<dbReference type="Gene3D" id="2.60.120.10">
    <property type="entry name" value="Jelly Rolls"/>
    <property type="match status" value="1"/>
</dbReference>
<dbReference type="InterPro" id="IPR014710">
    <property type="entry name" value="RmlC-like_jellyroll"/>
</dbReference>
<evidence type="ECO:0000256" key="2">
    <source>
        <dbReference type="PIRSR" id="PIRSR006232-1"/>
    </source>
</evidence>
<name>A0A3N2CZC6_9ACTN</name>
<feature type="domain" description="Pirin N-terminal" evidence="4">
    <location>
        <begin position="12"/>
        <end position="117"/>
    </location>
</feature>
<comment type="caution">
    <text evidence="5">The sequence shown here is derived from an EMBL/GenBank/DDBJ whole genome shotgun (WGS) entry which is preliminary data.</text>
</comment>
<evidence type="ECO:0000313" key="6">
    <source>
        <dbReference type="Proteomes" id="UP000281738"/>
    </source>
</evidence>
<keyword evidence="2" id="KW-0479">Metal-binding</keyword>
<accession>A0A3N2CZC6</accession>
<keyword evidence="6" id="KW-1185">Reference proteome</keyword>
<dbReference type="AlphaFoldDB" id="A0A3N2CZC6"/>
<dbReference type="InterPro" id="IPR012093">
    <property type="entry name" value="Pirin"/>
</dbReference>
<feature type="binding site" evidence="2">
    <location>
        <position position="59"/>
    </location>
    <ligand>
        <name>Fe cation</name>
        <dbReference type="ChEBI" id="CHEBI:24875"/>
    </ligand>
</feature>
<dbReference type="Proteomes" id="UP000281738">
    <property type="component" value="Unassembled WGS sequence"/>
</dbReference>
<evidence type="ECO:0000259" key="4">
    <source>
        <dbReference type="Pfam" id="PF02678"/>
    </source>
</evidence>
<dbReference type="EMBL" id="RKHO01000001">
    <property type="protein sequence ID" value="ROR92846.1"/>
    <property type="molecule type" value="Genomic_DNA"/>
</dbReference>
<protein>
    <recommendedName>
        <fullName evidence="4">Pirin N-terminal domain-containing protein</fullName>
    </recommendedName>
</protein>
<dbReference type="PANTHER" id="PTHR43212">
    <property type="entry name" value="QUERCETIN 2,3-DIOXYGENASE"/>
    <property type="match status" value="1"/>
</dbReference>
<keyword evidence="2" id="KW-0408">Iron</keyword>
<reference evidence="5 6" key="1">
    <citation type="submission" date="2018-11" db="EMBL/GenBank/DDBJ databases">
        <title>Sequencing the genomes of 1000 actinobacteria strains.</title>
        <authorList>
            <person name="Klenk H.-P."/>
        </authorList>
    </citation>
    <scope>NUCLEOTIDE SEQUENCE [LARGE SCALE GENOMIC DNA]</scope>
    <source>
        <strain evidence="5 6">DSM 12652</strain>
    </source>
</reference>
<evidence type="ECO:0000313" key="5">
    <source>
        <dbReference type="EMBL" id="ROR92846.1"/>
    </source>
</evidence>
<comment type="cofactor">
    <cofactor evidence="2">
        <name>Fe cation</name>
        <dbReference type="ChEBI" id="CHEBI:24875"/>
    </cofactor>
    <text evidence="2">Binds 1 Fe cation per subunit.</text>
</comment>
<proteinExistence type="inferred from homology"/>
<evidence type="ECO:0000256" key="1">
    <source>
        <dbReference type="ARBA" id="ARBA00008416"/>
    </source>
</evidence>
<feature type="binding site" evidence="2">
    <location>
        <position position="102"/>
    </location>
    <ligand>
        <name>Fe cation</name>
        <dbReference type="ChEBI" id="CHEBI:24875"/>
    </ligand>
</feature>
<evidence type="ECO:0000256" key="3">
    <source>
        <dbReference type="RuleBase" id="RU003457"/>
    </source>
</evidence>
<dbReference type="InterPro" id="IPR011051">
    <property type="entry name" value="RmlC_Cupin_sf"/>
</dbReference>
<sequence length="233" mass="24609">MIEVREGQARPRTEAEGRTTLHSFSFGAHYDPRNVGFSGLVAHNDERLPPGTGYADHPHADLEIVSWVLTGSLHHASDVGTGDLGPGWVQRLSAGSGVVHAETGGDSGPTRFVQAWVRPDESGLMPSYVRQPVDLGGPGAGWTCVADGDGRGVVPIAARGTSLHVAELTDGARLELPDRPRLHALVVAAPGEGVMVGERRLVDGDVARLVDEAGRTVTGVGRAQLVVWSFERP</sequence>
<dbReference type="RefSeq" id="WP_123392521.1">
    <property type="nucleotide sequence ID" value="NZ_RKHO01000001.1"/>
</dbReference>
<dbReference type="PIRSF" id="PIRSF006232">
    <property type="entry name" value="Pirin"/>
    <property type="match status" value="1"/>
</dbReference>
<dbReference type="PANTHER" id="PTHR43212:SF3">
    <property type="entry name" value="QUERCETIN 2,3-DIOXYGENASE"/>
    <property type="match status" value="1"/>
</dbReference>
<organism evidence="5 6">
    <name type="scientific">Nocardioides aurantiacus</name>
    <dbReference type="NCBI Taxonomy" id="86796"/>
    <lineage>
        <taxon>Bacteria</taxon>
        <taxon>Bacillati</taxon>
        <taxon>Actinomycetota</taxon>
        <taxon>Actinomycetes</taxon>
        <taxon>Propionibacteriales</taxon>
        <taxon>Nocardioidaceae</taxon>
        <taxon>Nocardioides</taxon>
    </lineage>
</organism>
<feature type="binding site" evidence="2">
    <location>
        <position position="100"/>
    </location>
    <ligand>
        <name>Fe cation</name>
        <dbReference type="ChEBI" id="CHEBI:24875"/>
    </ligand>
</feature>
<feature type="binding site" evidence="2">
    <location>
        <position position="57"/>
    </location>
    <ligand>
        <name>Fe cation</name>
        <dbReference type="ChEBI" id="CHEBI:24875"/>
    </ligand>
</feature>
<gene>
    <name evidence="5" type="ORF">EDD33_3747</name>
</gene>